<organism evidence="3 4">
    <name type="scientific">Ascochyta lentis</name>
    <dbReference type="NCBI Taxonomy" id="205686"/>
    <lineage>
        <taxon>Eukaryota</taxon>
        <taxon>Fungi</taxon>
        <taxon>Dikarya</taxon>
        <taxon>Ascomycota</taxon>
        <taxon>Pezizomycotina</taxon>
        <taxon>Dothideomycetes</taxon>
        <taxon>Pleosporomycetidae</taxon>
        <taxon>Pleosporales</taxon>
        <taxon>Pleosporineae</taxon>
        <taxon>Didymellaceae</taxon>
        <taxon>Ascochyta</taxon>
    </lineage>
</organism>
<feature type="transmembrane region" description="Helical" evidence="2">
    <location>
        <begin position="66"/>
        <end position="85"/>
    </location>
</feature>
<keyword evidence="2" id="KW-0812">Transmembrane</keyword>
<feature type="transmembrane region" description="Helical" evidence="2">
    <location>
        <begin position="120"/>
        <end position="147"/>
    </location>
</feature>
<evidence type="ECO:0000313" key="4">
    <source>
        <dbReference type="Proteomes" id="UP000651452"/>
    </source>
</evidence>
<feature type="region of interest" description="Disordered" evidence="1">
    <location>
        <begin position="191"/>
        <end position="262"/>
    </location>
</feature>
<dbReference type="AlphaFoldDB" id="A0A8H7J9Q4"/>
<name>A0A8H7J9Q4_9PLEO</name>
<dbReference type="PANTHER" id="PTHR37451">
    <property type="entry name" value="MARVEL DOMAIN"/>
    <property type="match status" value="1"/>
</dbReference>
<feature type="compositionally biased region" description="Polar residues" evidence="1">
    <location>
        <begin position="224"/>
        <end position="248"/>
    </location>
</feature>
<reference evidence="3" key="2">
    <citation type="submission" date="2020-09" db="EMBL/GenBank/DDBJ databases">
        <title>Reference genome assembly for Australian Ascochyta lentis isolate Al4.</title>
        <authorList>
            <person name="Lee R.C."/>
            <person name="Farfan-Caceres L.M."/>
            <person name="Debler J.W."/>
            <person name="Williams A.H."/>
            <person name="Henares B.M."/>
        </authorList>
    </citation>
    <scope>NUCLEOTIDE SEQUENCE</scope>
    <source>
        <strain evidence="3">Al4</strain>
    </source>
</reference>
<gene>
    <name evidence="3" type="ORF">EKO04_003118</name>
</gene>
<evidence type="ECO:0000256" key="1">
    <source>
        <dbReference type="SAM" id="MobiDB-lite"/>
    </source>
</evidence>
<keyword evidence="2" id="KW-0472">Membrane</keyword>
<dbReference type="Proteomes" id="UP000651452">
    <property type="component" value="Unassembled WGS sequence"/>
</dbReference>
<dbReference type="EMBL" id="RZGK01000005">
    <property type="protein sequence ID" value="KAF9699110.1"/>
    <property type="molecule type" value="Genomic_DNA"/>
</dbReference>
<accession>A0A8H7J9Q4</accession>
<feature type="transmembrane region" description="Helical" evidence="2">
    <location>
        <begin position="36"/>
        <end position="54"/>
    </location>
</feature>
<keyword evidence="4" id="KW-1185">Reference proteome</keyword>
<feature type="region of interest" description="Disordered" evidence="1">
    <location>
        <begin position="155"/>
        <end position="178"/>
    </location>
</feature>
<comment type="caution">
    <text evidence="3">The sequence shown here is derived from an EMBL/GenBank/DDBJ whole genome shotgun (WGS) entry which is preliminary data.</text>
</comment>
<sequence length="285" mass="30880">MRLPTLITHIAQVFLALTILGLAAYGVDYISYNVLIYSLVVAICSVGVSSWMIVTRTFLAKFDNIYVSLGLHAWMLIFWTVNLGLTASLANEWNPQCSYSPASGKMCASFAKRDTTFRTYFGALVASAVLISLQLILWIGTTTLVALDLKRRRSTVSPAPSGGLTPRFSAETADEGDLEKQRNLFDNVSAAPIRNQAQPVLPPASPDIDGEPIEPFRPYMPGSQHLQYAPNSRSNDSNLTSPPQSHYSWSGEDGIDDLGSPVPLPPALNGLYAANQGDLPTPSTC</sequence>
<dbReference type="OrthoDB" id="5325022at2759"/>
<dbReference type="PANTHER" id="PTHR37451:SF3">
    <property type="entry name" value="MARVEL DOMAIN-CONTAINING PROTEIN"/>
    <property type="match status" value="1"/>
</dbReference>
<reference evidence="3" key="1">
    <citation type="submission" date="2018-12" db="EMBL/GenBank/DDBJ databases">
        <authorList>
            <person name="Syme R.A."/>
            <person name="Farfan-Caceres L."/>
            <person name="Lichtenzveig J."/>
        </authorList>
    </citation>
    <scope>NUCLEOTIDE SEQUENCE</scope>
    <source>
        <strain evidence="3">Al4</strain>
    </source>
</reference>
<protein>
    <recommendedName>
        <fullName evidence="5">MARVEL domain-containing protein</fullName>
    </recommendedName>
</protein>
<keyword evidence="2" id="KW-1133">Transmembrane helix</keyword>
<evidence type="ECO:0000256" key="2">
    <source>
        <dbReference type="SAM" id="Phobius"/>
    </source>
</evidence>
<proteinExistence type="predicted"/>
<evidence type="ECO:0008006" key="5">
    <source>
        <dbReference type="Google" id="ProtNLM"/>
    </source>
</evidence>
<evidence type="ECO:0000313" key="3">
    <source>
        <dbReference type="EMBL" id="KAF9699110.1"/>
    </source>
</evidence>